<evidence type="ECO:0000313" key="1">
    <source>
        <dbReference type="EMBL" id="KAF4134642.1"/>
    </source>
</evidence>
<protein>
    <recommendedName>
        <fullName evidence="3">Reverse transcriptase/retrotransposon-derived protein RNase H-like domain-containing protein</fullName>
    </recommendedName>
</protein>
<comment type="caution">
    <text evidence="1">The sequence shown here is derived from an EMBL/GenBank/DDBJ whole genome shotgun (WGS) entry which is preliminary data.</text>
</comment>
<dbReference type="EMBL" id="JAACNO010002260">
    <property type="protein sequence ID" value="KAF4134642.1"/>
    <property type="molecule type" value="Genomic_DNA"/>
</dbReference>
<sequence>MLAPINDPLKDRLIGFTFMATTDVSSFGAGGVLSQLKDGVDLRAVYFSEQLKPFEQELLVIKLCLEVWRHRVPLYIGAIGGETIGEVEAVGGLSFNSKYTTVLEQQTSRLTHCRGPLTLPICPM</sequence>
<reference evidence="1" key="1">
    <citation type="submission" date="2020-03" db="EMBL/GenBank/DDBJ databases">
        <title>Hybrid Assembly of Korean Phytophthora infestans isolates.</title>
        <authorList>
            <person name="Prokchorchik M."/>
            <person name="Lee Y."/>
            <person name="Seo J."/>
            <person name="Cho J.-H."/>
            <person name="Park Y.-E."/>
            <person name="Jang D.-C."/>
            <person name="Im J.-S."/>
            <person name="Choi J.-G."/>
            <person name="Park H.-J."/>
            <person name="Lee G.-B."/>
            <person name="Lee Y.-G."/>
            <person name="Hong S.-Y."/>
            <person name="Cho K."/>
            <person name="Sohn K.H."/>
        </authorList>
    </citation>
    <scope>NUCLEOTIDE SEQUENCE</scope>
    <source>
        <strain evidence="1">KR_2_A2</strain>
    </source>
</reference>
<organism evidence="1 2">
    <name type="scientific">Phytophthora infestans</name>
    <name type="common">Potato late blight agent</name>
    <name type="synonym">Botrytis infestans</name>
    <dbReference type="NCBI Taxonomy" id="4787"/>
    <lineage>
        <taxon>Eukaryota</taxon>
        <taxon>Sar</taxon>
        <taxon>Stramenopiles</taxon>
        <taxon>Oomycota</taxon>
        <taxon>Peronosporomycetes</taxon>
        <taxon>Peronosporales</taxon>
        <taxon>Peronosporaceae</taxon>
        <taxon>Phytophthora</taxon>
    </lineage>
</organism>
<dbReference type="Proteomes" id="UP000704712">
    <property type="component" value="Unassembled WGS sequence"/>
</dbReference>
<evidence type="ECO:0000313" key="2">
    <source>
        <dbReference type="Proteomes" id="UP000704712"/>
    </source>
</evidence>
<dbReference type="SUPFAM" id="SSF56672">
    <property type="entry name" value="DNA/RNA polymerases"/>
    <property type="match status" value="1"/>
</dbReference>
<dbReference type="AlphaFoldDB" id="A0A8S9U4Q2"/>
<dbReference type="InterPro" id="IPR043502">
    <property type="entry name" value="DNA/RNA_pol_sf"/>
</dbReference>
<gene>
    <name evidence="1" type="ORF">GN958_ATG16189</name>
</gene>
<accession>A0A8S9U4Q2</accession>
<evidence type="ECO:0008006" key="3">
    <source>
        <dbReference type="Google" id="ProtNLM"/>
    </source>
</evidence>
<name>A0A8S9U4Q2_PHYIN</name>
<proteinExistence type="predicted"/>